<gene>
    <name evidence="7" type="ORF">HAZT_HAZT003274</name>
</gene>
<name>A0A6A0H125_HYAAZ</name>
<comment type="caution">
    <text evidence="7">The sequence shown here is derived from an EMBL/GenBank/DDBJ whole genome shotgun (WGS) entry which is preliminary data.</text>
</comment>
<dbReference type="GO" id="GO:0032230">
    <property type="term" value="P:positive regulation of synaptic transmission, GABAergic"/>
    <property type="evidence" value="ECO:0007669"/>
    <property type="project" value="TreeGrafter"/>
</dbReference>
<reference evidence="7" key="2">
    <citation type="journal article" date="2018" name="Environ. Sci. Technol.">
        <title>The Toxicogenome of Hyalella azteca: A Model for Sediment Ecotoxicology and Evolutionary Toxicology.</title>
        <authorList>
            <person name="Poynton H.C."/>
            <person name="Hasenbein S."/>
            <person name="Benoit J.B."/>
            <person name="Sepulveda M.S."/>
            <person name="Poelchau M.F."/>
            <person name="Hughes D.S.T."/>
            <person name="Murali S.C."/>
            <person name="Chen S."/>
            <person name="Glastad K.M."/>
            <person name="Goodisman M.A.D."/>
            <person name="Werren J.H."/>
            <person name="Vineis J.H."/>
            <person name="Bowen J.L."/>
            <person name="Friedrich M."/>
            <person name="Jones J."/>
            <person name="Robertson H.M."/>
            <person name="Feyereisen R."/>
            <person name="Mechler-Hickson A."/>
            <person name="Mathers N."/>
            <person name="Lee C.E."/>
            <person name="Colbourne J.K."/>
            <person name="Biales A."/>
            <person name="Johnston J.S."/>
            <person name="Wellborn G.A."/>
            <person name="Rosendale A.J."/>
            <person name="Cridge A.G."/>
            <person name="Munoz-Torres M.C."/>
            <person name="Bain P.A."/>
            <person name="Manny A.R."/>
            <person name="Major K.M."/>
            <person name="Lambert F.N."/>
            <person name="Vulpe C.D."/>
            <person name="Tuck P."/>
            <person name="Blalock B.J."/>
            <person name="Lin Y.Y."/>
            <person name="Smith M.E."/>
            <person name="Ochoa-Acuna H."/>
            <person name="Chen M.M."/>
            <person name="Childers C.P."/>
            <person name="Qu J."/>
            <person name="Dugan S."/>
            <person name="Lee S.L."/>
            <person name="Chao H."/>
            <person name="Dinh H."/>
            <person name="Han Y."/>
            <person name="Doddapaneni H."/>
            <person name="Worley K.C."/>
            <person name="Muzny D.M."/>
            <person name="Gibbs R.A."/>
            <person name="Richards S."/>
        </authorList>
    </citation>
    <scope>NUCLEOTIDE SEQUENCE</scope>
    <source>
        <strain evidence="7">HAZT.00-mixed</strain>
        <tissue evidence="7">Whole organism</tissue>
    </source>
</reference>
<evidence type="ECO:0000313" key="7">
    <source>
        <dbReference type="EMBL" id="KAA0195543.1"/>
    </source>
</evidence>
<dbReference type="InterPro" id="IPR028823">
    <property type="entry name" value="NALCN"/>
</dbReference>
<dbReference type="SUPFAM" id="SSF81324">
    <property type="entry name" value="Voltage-gated potassium channels"/>
    <property type="match status" value="1"/>
</dbReference>
<keyword evidence="3 5" id="KW-1133">Transmembrane helix</keyword>
<feature type="domain" description="Ion transport" evidence="6">
    <location>
        <begin position="37"/>
        <end position="247"/>
    </location>
</feature>
<feature type="transmembrane region" description="Helical" evidence="5">
    <location>
        <begin position="182"/>
        <end position="200"/>
    </location>
</feature>
<dbReference type="Gene3D" id="1.20.120.350">
    <property type="entry name" value="Voltage-gated potassium channels. Chain C"/>
    <property type="match status" value="1"/>
</dbReference>
<keyword evidence="2 5" id="KW-0812">Transmembrane</keyword>
<keyword evidence="4 5" id="KW-0472">Membrane</keyword>
<dbReference type="PANTHER" id="PTHR46141:SF1">
    <property type="entry name" value="SODIUM LEAK CHANNEL NALCN"/>
    <property type="match status" value="1"/>
</dbReference>
<protein>
    <recommendedName>
        <fullName evidence="6">Ion transport domain-containing protein</fullName>
    </recommendedName>
</protein>
<dbReference type="Pfam" id="PF00520">
    <property type="entry name" value="Ion_trans"/>
    <property type="match status" value="1"/>
</dbReference>
<reference evidence="7" key="1">
    <citation type="submission" date="2014-08" db="EMBL/GenBank/DDBJ databases">
        <authorList>
            <person name="Murali S."/>
            <person name="Richards S."/>
            <person name="Bandaranaike D."/>
            <person name="Bellair M."/>
            <person name="Blankenburg K."/>
            <person name="Chao H."/>
            <person name="Dinh H."/>
            <person name="Doddapaneni H."/>
            <person name="Dugan-Rocha S."/>
            <person name="Elkadiri S."/>
            <person name="Gnanaolivu R."/>
            <person name="Hughes D."/>
            <person name="Lee S."/>
            <person name="Li M."/>
            <person name="Ming W."/>
            <person name="Munidasa M."/>
            <person name="Muniz J."/>
            <person name="Nguyen L."/>
            <person name="Osuji N."/>
            <person name="Pu L.-L."/>
            <person name="Puazo M."/>
            <person name="Skinner E."/>
            <person name="Qu C."/>
            <person name="Quiroz J."/>
            <person name="Raj R."/>
            <person name="Weissenberger G."/>
            <person name="Xin Y."/>
            <person name="Zou X."/>
            <person name="Han Y."/>
            <person name="Worley K."/>
            <person name="Muzny D."/>
            <person name="Gibbs R."/>
        </authorList>
    </citation>
    <scope>NUCLEOTIDE SEQUENCE</scope>
    <source>
        <strain evidence="7">HAZT.00-mixed</strain>
        <tissue evidence="7">Whole organism</tissue>
    </source>
</reference>
<accession>A0A6A0H125</accession>
<dbReference type="Proteomes" id="UP000711488">
    <property type="component" value="Unassembled WGS sequence"/>
</dbReference>
<dbReference type="AlphaFoldDB" id="A0A6A0H125"/>
<proteinExistence type="predicted"/>
<dbReference type="EMBL" id="JQDR03009547">
    <property type="protein sequence ID" value="KAA0195543.1"/>
    <property type="molecule type" value="Genomic_DNA"/>
</dbReference>
<dbReference type="InterPro" id="IPR005821">
    <property type="entry name" value="Ion_trans_dom"/>
</dbReference>
<evidence type="ECO:0000259" key="6">
    <source>
        <dbReference type="Pfam" id="PF00520"/>
    </source>
</evidence>
<organism evidence="7">
    <name type="scientific">Hyalella azteca</name>
    <name type="common">Amphipod</name>
    <dbReference type="NCBI Taxonomy" id="294128"/>
    <lineage>
        <taxon>Eukaryota</taxon>
        <taxon>Metazoa</taxon>
        <taxon>Ecdysozoa</taxon>
        <taxon>Arthropoda</taxon>
        <taxon>Crustacea</taxon>
        <taxon>Multicrustacea</taxon>
        <taxon>Malacostraca</taxon>
        <taxon>Eumalacostraca</taxon>
        <taxon>Peracarida</taxon>
        <taxon>Amphipoda</taxon>
        <taxon>Senticaudata</taxon>
        <taxon>Talitrida</taxon>
        <taxon>Talitroidea</taxon>
        <taxon>Hyalellidae</taxon>
        <taxon>Hyalella</taxon>
    </lineage>
</organism>
<dbReference type="GO" id="GO:0005886">
    <property type="term" value="C:plasma membrane"/>
    <property type="evidence" value="ECO:0007669"/>
    <property type="project" value="TreeGrafter"/>
</dbReference>
<dbReference type="PANTHER" id="PTHR46141">
    <property type="entry name" value="SODIUM LEAK CHANNEL NON-SELECTIVE PROTEIN"/>
    <property type="match status" value="1"/>
</dbReference>
<evidence type="ECO:0000256" key="5">
    <source>
        <dbReference type="SAM" id="Phobius"/>
    </source>
</evidence>
<comment type="subcellular location">
    <subcellularLocation>
        <location evidence="1">Membrane</location>
        <topology evidence="1">Multi-pass membrane protein</topology>
    </subcellularLocation>
</comment>
<dbReference type="InterPro" id="IPR027359">
    <property type="entry name" value="Volt_channel_dom_sf"/>
</dbReference>
<evidence type="ECO:0000256" key="3">
    <source>
        <dbReference type="ARBA" id="ARBA00022989"/>
    </source>
</evidence>
<evidence type="ECO:0000256" key="2">
    <source>
        <dbReference type="ARBA" id="ARBA00022692"/>
    </source>
</evidence>
<evidence type="ECO:0000256" key="4">
    <source>
        <dbReference type="ARBA" id="ARBA00023136"/>
    </source>
</evidence>
<dbReference type="GO" id="GO:0005261">
    <property type="term" value="F:monoatomic cation channel activity"/>
    <property type="evidence" value="ECO:0007669"/>
    <property type="project" value="InterPro"/>
</dbReference>
<reference evidence="7" key="3">
    <citation type="submission" date="2019-06" db="EMBL/GenBank/DDBJ databases">
        <authorList>
            <person name="Poynton C."/>
            <person name="Hasenbein S."/>
            <person name="Benoit J.B."/>
            <person name="Sepulveda M.S."/>
            <person name="Poelchau M.F."/>
            <person name="Murali S.C."/>
            <person name="Chen S."/>
            <person name="Glastad K.M."/>
            <person name="Werren J.H."/>
            <person name="Vineis J.H."/>
            <person name="Bowen J.L."/>
            <person name="Friedrich M."/>
            <person name="Jones J."/>
            <person name="Robertson H.M."/>
            <person name="Feyereisen R."/>
            <person name="Mechler-Hickson A."/>
            <person name="Mathers N."/>
            <person name="Lee C.E."/>
            <person name="Colbourne J.K."/>
            <person name="Biales A."/>
            <person name="Johnston J.S."/>
            <person name="Wellborn G.A."/>
            <person name="Rosendale A.J."/>
            <person name="Cridge A.G."/>
            <person name="Munoz-Torres M.C."/>
            <person name="Bain P.A."/>
            <person name="Manny A.R."/>
            <person name="Major K.M."/>
            <person name="Lambert F.N."/>
            <person name="Vulpe C.D."/>
            <person name="Tuck P."/>
            <person name="Blalock B.J."/>
            <person name="Lin Y.-Y."/>
            <person name="Smith M.E."/>
            <person name="Ochoa-Acuna H."/>
            <person name="Chen M.-J.M."/>
            <person name="Childers C.P."/>
            <person name="Qu J."/>
            <person name="Dugan S."/>
            <person name="Lee S.L."/>
            <person name="Chao H."/>
            <person name="Dinh H."/>
            <person name="Han Y."/>
            <person name="Doddapaneni H."/>
            <person name="Worley K.C."/>
            <person name="Muzny D.M."/>
            <person name="Gibbs R.A."/>
            <person name="Richards S."/>
        </authorList>
    </citation>
    <scope>NUCLEOTIDE SEQUENCE</scope>
    <source>
        <strain evidence="7">HAZT.00-mixed</strain>
        <tissue evidence="7">Whole organism</tissue>
    </source>
</reference>
<evidence type="ECO:0000256" key="1">
    <source>
        <dbReference type="ARBA" id="ARBA00004141"/>
    </source>
</evidence>
<sequence length="279" mass="31782">MLGRRQSVRGEPILIDYTLYENANESSDLEWMKKPAVTWMLHLCSLISLVSVSANTPRTFEMHHELRYITLAADLFVTLLFTTEMIIKMHSFGIIRGDTPYLKDRWCQYDASMVFFHWVSIVLHVFELMQWVEPYAALSVLRAPRPLIVVRLVRLFLIFSLPKSRLKQIFKRSSQQITNVSLFFLFFLSLYGLLGVQLFGDLSRHCVLASNRTNSSDEPMSEITLGELAVPDTFCSLDGSGYQCPSNMVCKKLDLPSSVGGFTGFSNFGNVLQLFRGVP</sequence>
<dbReference type="GO" id="GO:0032224">
    <property type="term" value="P:positive regulation of synaptic transmission, cholinergic"/>
    <property type="evidence" value="ECO:0007669"/>
    <property type="project" value="TreeGrafter"/>
</dbReference>